<dbReference type="Proteomes" id="UP000800092">
    <property type="component" value="Unassembled WGS sequence"/>
</dbReference>
<reference evidence="2" key="1">
    <citation type="journal article" date="2020" name="Stud. Mycol.">
        <title>101 Dothideomycetes genomes: a test case for predicting lifestyles and emergence of pathogens.</title>
        <authorList>
            <person name="Haridas S."/>
            <person name="Albert R."/>
            <person name="Binder M."/>
            <person name="Bloem J."/>
            <person name="Labutti K."/>
            <person name="Salamov A."/>
            <person name="Andreopoulos B."/>
            <person name="Baker S."/>
            <person name="Barry K."/>
            <person name="Bills G."/>
            <person name="Bluhm B."/>
            <person name="Cannon C."/>
            <person name="Castanera R."/>
            <person name="Culley D."/>
            <person name="Daum C."/>
            <person name="Ezra D."/>
            <person name="Gonzalez J."/>
            <person name="Henrissat B."/>
            <person name="Kuo A."/>
            <person name="Liang C."/>
            <person name="Lipzen A."/>
            <person name="Lutzoni F."/>
            <person name="Magnuson J."/>
            <person name="Mondo S."/>
            <person name="Nolan M."/>
            <person name="Ohm R."/>
            <person name="Pangilinan J."/>
            <person name="Park H.-J."/>
            <person name="Ramirez L."/>
            <person name="Alfaro M."/>
            <person name="Sun H."/>
            <person name="Tritt A."/>
            <person name="Yoshinaga Y."/>
            <person name="Zwiers L.-H."/>
            <person name="Turgeon B."/>
            <person name="Goodwin S."/>
            <person name="Spatafora J."/>
            <person name="Crous P."/>
            <person name="Grigoriev I."/>
        </authorList>
    </citation>
    <scope>NUCLEOTIDE SEQUENCE</scope>
    <source>
        <strain evidence="2">Tuck. ex Michener</strain>
    </source>
</reference>
<evidence type="ECO:0000256" key="1">
    <source>
        <dbReference type="SAM" id="MobiDB-lite"/>
    </source>
</evidence>
<name>A0A6A6GZ99_VIRVR</name>
<dbReference type="EMBL" id="ML991834">
    <property type="protein sequence ID" value="KAF2230937.1"/>
    <property type="molecule type" value="Genomic_DNA"/>
</dbReference>
<gene>
    <name evidence="2" type="ORF">EV356DRAFT_519301</name>
</gene>
<feature type="compositionally biased region" description="Basic and acidic residues" evidence="1">
    <location>
        <begin position="112"/>
        <end position="131"/>
    </location>
</feature>
<protein>
    <submittedName>
        <fullName evidence="2">Uncharacterized protein</fullName>
    </submittedName>
</protein>
<dbReference type="AlphaFoldDB" id="A0A6A6GZ99"/>
<sequence>MGGHSSLCCGAVEGRGLRCEFHSTLCSSVGEVPTALLDLFQQAPHDEMNRQHQQRLIEKLANTAETSFAQHAPDQNHIQLQTKMNNQAKVRPSTRSSNPDEVEVTSYADLEGTRAKRAEKDPAKVVKGDGRRGRKGKSVAQELDTTEPEPNTLVQIDMTLVAEDAFRPEPWRAFVPRIW</sequence>
<evidence type="ECO:0000313" key="3">
    <source>
        <dbReference type="Proteomes" id="UP000800092"/>
    </source>
</evidence>
<organism evidence="2 3">
    <name type="scientific">Viridothelium virens</name>
    <name type="common">Speckled blister lichen</name>
    <name type="synonym">Trypethelium virens</name>
    <dbReference type="NCBI Taxonomy" id="1048519"/>
    <lineage>
        <taxon>Eukaryota</taxon>
        <taxon>Fungi</taxon>
        <taxon>Dikarya</taxon>
        <taxon>Ascomycota</taxon>
        <taxon>Pezizomycotina</taxon>
        <taxon>Dothideomycetes</taxon>
        <taxon>Dothideomycetes incertae sedis</taxon>
        <taxon>Trypetheliales</taxon>
        <taxon>Trypetheliaceae</taxon>
        <taxon>Viridothelium</taxon>
    </lineage>
</organism>
<proteinExistence type="predicted"/>
<dbReference type="OrthoDB" id="4357141at2759"/>
<evidence type="ECO:0000313" key="2">
    <source>
        <dbReference type="EMBL" id="KAF2230937.1"/>
    </source>
</evidence>
<accession>A0A6A6GZ99</accession>
<feature type="region of interest" description="Disordered" evidence="1">
    <location>
        <begin position="112"/>
        <end position="150"/>
    </location>
</feature>
<keyword evidence="3" id="KW-1185">Reference proteome</keyword>